<organism evidence="1">
    <name type="scientific">Hexamita inflata</name>
    <dbReference type="NCBI Taxonomy" id="28002"/>
    <lineage>
        <taxon>Eukaryota</taxon>
        <taxon>Metamonada</taxon>
        <taxon>Diplomonadida</taxon>
        <taxon>Hexamitidae</taxon>
        <taxon>Hexamitinae</taxon>
        <taxon>Hexamita</taxon>
    </lineage>
</organism>
<comment type="caution">
    <text evidence="1">The sequence shown here is derived from an EMBL/GenBank/DDBJ whole genome shotgun (WGS) entry which is preliminary data.</text>
</comment>
<gene>
    <name evidence="2" type="ORF">HINF_LOCUS24769</name>
    <name evidence="1" type="ORF">HINF_LOCUS29918</name>
</gene>
<evidence type="ECO:0000313" key="2">
    <source>
        <dbReference type="EMBL" id="CAL6015381.1"/>
    </source>
</evidence>
<dbReference type="EMBL" id="CAXDID020000073">
    <property type="protein sequence ID" value="CAL6015381.1"/>
    <property type="molecule type" value="Genomic_DNA"/>
</dbReference>
<proteinExistence type="predicted"/>
<protein>
    <submittedName>
        <fullName evidence="2">Hypothetical_protein</fullName>
    </submittedName>
</protein>
<keyword evidence="3" id="KW-1185">Reference proteome</keyword>
<dbReference type="EMBL" id="CATOUU010000699">
    <property type="protein sequence ID" value="CAI9942273.1"/>
    <property type="molecule type" value="Genomic_DNA"/>
</dbReference>
<reference evidence="2 3" key="2">
    <citation type="submission" date="2024-07" db="EMBL/GenBank/DDBJ databases">
        <authorList>
            <person name="Akdeniz Z."/>
        </authorList>
    </citation>
    <scope>NUCLEOTIDE SEQUENCE [LARGE SCALE GENOMIC DNA]</scope>
</reference>
<evidence type="ECO:0000313" key="1">
    <source>
        <dbReference type="EMBL" id="CAI9942273.1"/>
    </source>
</evidence>
<evidence type="ECO:0000313" key="3">
    <source>
        <dbReference type="Proteomes" id="UP001642409"/>
    </source>
</evidence>
<name>A0AA86PRR7_9EUKA</name>
<reference evidence="1" key="1">
    <citation type="submission" date="2023-06" db="EMBL/GenBank/DDBJ databases">
        <authorList>
            <person name="Kurt Z."/>
        </authorList>
    </citation>
    <scope>NUCLEOTIDE SEQUENCE</scope>
</reference>
<accession>A0AA86PRR7</accession>
<sequence>MILDSQIEIKFSLRFQRGKHITNKTGTNQALQDLLFHNSTYQTNRMPSLTKHGFEILLIPCVVGRITSPLSSATACVFITYNYTIFHPVDQYMRPQIQSCEQSNMGGDFGFQTQIWRETSWLTHSAHYQRELLSDPTPFGHDKFEFGVLKTKV</sequence>
<dbReference type="AlphaFoldDB" id="A0AA86PRR7"/>
<dbReference type="Proteomes" id="UP001642409">
    <property type="component" value="Unassembled WGS sequence"/>
</dbReference>